<evidence type="ECO:0000313" key="2">
    <source>
        <dbReference type="Proteomes" id="UP000814140"/>
    </source>
</evidence>
<protein>
    <submittedName>
        <fullName evidence="1">Uncharacterized protein</fullName>
    </submittedName>
</protein>
<gene>
    <name evidence="1" type="ORF">BV25DRAFT_68392</name>
</gene>
<sequence>MATPFVAKALQKLLPKTLPPSLSAKPGNLYQVLARYPRDGVGQHVYQTRWSSKGIEGCYWQITRASLKHDGAHGKAWGRLIWRGKDVSPHEERIKGGLKYTWSQGVSQNQRPRGSQS</sequence>
<reference evidence="1" key="2">
    <citation type="journal article" date="2022" name="New Phytol.">
        <title>Evolutionary transition to the ectomycorrhizal habit in the genomes of a hyperdiverse lineage of mushroom-forming fungi.</title>
        <authorList>
            <person name="Looney B."/>
            <person name="Miyauchi S."/>
            <person name="Morin E."/>
            <person name="Drula E."/>
            <person name="Courty P.E."/>
            <person name="Kohler A."/>
            <person name="Kuo A."/>
            <person name="LaButti K."/>
            <person name="Pangilinan J."/>
            <person name="Lipzen A."/>
            <person name="Riley R."/>
            <person name="Andreopoulos W."/>
            <person name="He G."/>
            <person name="Johnson J."/>
            <person name="Nolan M."/>
            <person name="Tritt A."/>
            <person name="Barry K.W."/>
            <person name="Grigoriev I.V."/>
            <person name="Nagy L.G."/>
            <person name="Hibbett D."/>
            <person name="Henrissat B."/>
            <person name="Matheny P.B."/>
            <person name="Labbe J."/>
            <person name="Martin F.M."/>
        </authorList>
    </citation>
    <scope>NUCLEOTIDE SEQUENCE</scope>
    <source>
        <strain evidence="1">HHB10654</strain>
    </source>
</reference>
<organism evidence="1 2">
    <name type="scientific">Artomyces pyxidatus</name>
    <dbReference type="NCBI Taxonomy" id="48021"/>
    <lineage>
        <taxon>Eukaryota</taxon>
        <taxon>Fungi</taxon>
        <taxon>Dikarya</taxon>
        <taxon>Basidiomycota</taxon>
        <taxon>Agaricomycotina</taxon>
        <taxon>Agaricomycetes</taxon>
        <taxon>Russulales</taxon>
        <taxon>Auriscalpiaceae</taxon>
        <taxon>Artomyces</taxon>
    </lineage>
</organism>
<evidence type="ECO:0000313" key="1">
    <source>
        <dbReference type="EMBL" id="KAI0068955.1"/>
    </source>
</evidence>
<accession>A0ACB8TKM2</accession>
<reference evidence="1" key="1">
    <citation type="submission" date="2021-03" db="EMBL/GenBank/DDBJ databases">
        <authorList>
            <consortium name="DOE Joint Genome Institute"/>
            <person name="Ahrendt S."/>
            <person name="Looney B.P."/>
            <person name="Miyauchi S."/>
            <person name="Morin E."/>
            <person name="Drula E."/>
            <person name="Courty P.E."/>
            <person name="Chicoki N."/>
            <person name="Fauchery L."/>
            <person name="Kohler A."/>
            <person name="Kuo A."/>
            <person name="Labutti K."/>
            <person name="Pangilinan J."/>
            <person name="Lipzen A."/>
            <person name="Riley R."/>
            <person name="Andreopoulos W."/>
            <person name="He G."/>
            <person name="Johnson J."/>
            <person name="Barry K.W."/>
            <person name="Grigoriev I.V."/>
            <person name="Nagy L."/>
            <person name="Hibbett D."/>
            <person name="Henrissat B."/>
            <person name="Matheny P.B."/>
            <person name="Labbe J."/>
            <person name="Martin F."/>
        </authorList>
    </citation>
    <scope>NUCLEOTIDE SEQUENCE</scope>
    <source>
        <strain evidence="1">HHB10654</strain>
    </source>
</reference>
<dbReference type="EMBL" id="MU277187">
    <property type="protein sequence ID" value="KAI0068955.1"/>
    <property type="molecule type" value="Genomic_DNA"/>
</dbReference>
<dbReference type="Proteomes" id="UP000814140">
    <property type="component" value="Unassembled WGS sequence"/>
</dbReference>
<comment type="caution">
    <text evidence="1">The sequence shown here is derived from an EMBL/GenBank/DDBJ whole genome shotgun (WGS) entry which is preliminary data.</text>
</comment>
<name>A0ACB8TKM2_9AGAM</name>
<proteinExistence type="predicted"/>
<keyword evidence="2" id="KW-1185">Reference proteome</keyword>